<proteinExistence type="predicted"/>
<evidence type="ECO:0000256" key="1">
    <source>
        <dbReference type="SAM" id="Phobius"/>
    </source>
</evidence>
<dbReference type="Proteomes" id="UP000594903">
    <property type="component" value="Chromosome"/>
</dbReference>
<keyword evidence="1" id="KW-0472">Membrane</keyword>
<keyword evidence="5" id="KW-1185">Reference proteome</keyword>
<evidence type="ECO:0000313" key="4">
    <source>
        <dbReference type="Proteomes" id="UP000254603"/>
    </source>
</evidence>
<dbReference type="STRING" id="1122619.GCA_000373745_00836"/>
<feature type="transmembrane region" description="Helical" evidence="1">
    <location>
        <begin position="80"/>
        <end position="102"/>
    </location>
</feature>
<dbReference type="OrthoDB" id="9878566at2"/>
<gene>
    <name evidence="2" type="ORF">I6G29_05465</name>
    <name evidence="3" type="ORF">NCTC11997_01148</name>
</gene>
<keyword evidence="1" id="KW-1133">Transmembrane helix</keyword>
<name>A0A378XEB3_9BURK</name>
<dbReference type="Proteomes" id="UP000254603">
    <property type="component" value="Unassembled WGS sequence"/>
</dbReference>
<evidence type="ECO:0000313" key="5">
    <source>
        <dbReference type="Proteomes" id="UP000594903"/>
    </source>
</evidence>
<accession>A0A378XEB3</accession>
<dbReference type="EMBL" id="CP065725">
    <property type="protein sequence ID" value="QPT40992.1"/>
    <property type="molecule type" value="Genomic_DNA"/>
</dbReference>
<dbReference type="RefSeq" id="WP_018574019.1">
    <property type="nucleotide sequence ID" value="NZ_CP065725.1"/>
</dbReference>
<feature type="transmembrane region" description="Helical" evidence="1">
    <location>
        <begin position="7"/>
        <end position="30"/>
    </location>
</feature>
<dbReference type="AlphaFoldDB" id="A0A378XEB3"/>
<keyword evidence="1" id="KW-0812">Transmembrane</keyword>
<feature type="transmembrane region" description="Helical" evidence="1">
    <location>
        <begin position="50"/>
        <end position="68"/>
    </location>
</feature>
<feature type="transmembrane region" description="Helical" evidence="1">
    <location>
        <begin position="122"/>
        <end position="142"/>
    </location>
</feature>
<evidence type="ECO:0000313" key="2">
    <source>
        <dbReference type="EMBL" id="QPT40992.1"/>
    </source>
</evidence>
<reference evidence="2 5" key="2">
    <citation type="submission" date="2020-12" db="EMBL/GenBank/DDBJ databases">
        <title>FDA dAtabase for Regulatory Grade micrObial Sequences (FDA-ARGOS): Supporting development and validation of Infectious Disease Dx tests.</title>
        <authorList>
            <person name="Sproer C."/>
            <person name="Gronow S."/>
            <person name="Severitt S."/>
            <person name="Schroder I."/>
            <person name="Tallon L."/>
            <person name="Sadzewicz L."/>
            <person name="Zhao X."/>
            <person name="Boylan J."/>
            <person name="Ott S."/>
            <person name="Bowen H."/>
            <person name="Vavikolanu K."/>
            <person name="Mehta A."/>
            <person name="Aluvathingal J."/>
            <person name="Nadendla S."/>
            <person name="Lowell S."/>
            <person name="Myers T."/>
            <person name="Yan Y."/>
            <person name="Sichtig H."/>
        </authorList>
    </citation>
    <scope>NUCLEOTIDE SEQUENCE [LARGE SCALE GENOMIC DNA]</scope>
    <source>
        <strain evidence="2 5">FDAARGOS_872</strain>
    </source>
</reference>
<sequence length="152" mass="18071">MRRSYWQYLLCLSASLFLIGTIYGLLASIFMVHESGDWKKFFLLDTLGGVFGVAIVIFLYLLPALLLASIIRWALQKYKVIAFCCNLLLFHMYIYVVYVRPIQNLTERVFDIPKDIREFDGLFLWVFFHTFVLLVISEFFIFKRDKKMQINR</sequence>
<evidence type="ECO:0000313" key="3">
    <source>
        <dbReference type="EMBL" id="SUA53403.1"/>
    </source>
</evidence>
<protein>
    <submittedName>
        <fullName evidence="3">Uncharacterized protein</fullName>
    </submittedName>
</protein>
<dbReference type="EMBL" id="UGSB01000001">
    <property type="protein sequence ID" value="SUA53403.1"/>
    <property type="molecule type" value="Genomic_DNA"/>
</dbReference>
<reference evidence="3 4" key="1">
    <citation type="submission" date="2018-06" db="EMBL/GenBank/DDBJ databases">
        <authorList>
            <consortium name="Pathogen Informatics"/>
            <person name="Doyle S."/>
        </authorList>
    </citation>
    <scope>NUCLEOTIDE SEQUENCE [LARGE SCALE GENOMIC DNA]</scope>
    <source>
        <strain evidence="3 4">NCTC11997</strain>
    </source>
</reference>
<organism evidence="3 4">
    <name type="scientific">Oligella ureolytica</name>
    <dbReference type="NCBI Taxonomy" id="90244"/>
    <lineage>
        <taxon>Bacteria</taxon>
        <taxon>Pseudomonadati</taxon>
        <taxon>Pseudomonadota</taxon>
        <taxon>Betaproteobacteria</taxon>
        <taxon>Burkholderiales</taxon>
        <taxon>Alcaligenaceae</taxon>
        <taxon>Oligella</taxon>
    </lineage>
</organism>